<dbReference type="InterPro" id="IPR046653">
    <property type="entry name" value="DUF6765"/>
</dbReference>
<accession>A0A1G5DL91</accession>
<name>A0A1G5DL91_9BACT</name>
<proteinExistence type="predicted"/>
<dbReference type="Proteomes" id="UP000198870">
    <property type="component" value="Unassembled WGS sequence"/>
</dbReference>
<dbReference type="OrthoDB" id="569000at2"/>
<gene>
    <name evidence="1" type="ORF">SAMN05216233_104254</name>
</gene>
<evidence type="ECO:0000313" key="2">
    <source>
        <dbReference type="Proteomes" id="UP000198870"/>
    </source>
</evidence>
<protein>
    <submittedName>
        <fullName evidence="1">Uncharacterized protein</fullName>
    </submittedName>
</protein>
<sequence>MDRDFHFFGTFMAASRAGFSGKEALTIATAAQFVDDCTEAVTHKGRPLNRNPRQVWVLAGGGYVFTPIITAVADLNTWAGASEVDETRQIWMPFHYLPGNTPSPKDPVVVRRGPAGEALDALCRPGSEAARELVNFAVDRYGELSAVDRHLALMLVGICMHVFADTYGHQDFAGSASPELNAPRLGIWRNAGTFTNKGSWKGRRWIPRKRSPKEIAWPWRVGRGPAAPLTAYSEVPMDATRVGHGHMGHLPDVSSIAYEFEPCWSDGKTDTNRNNPEVFLTCFMEMVRALRAVRAGERFSFLASDSDADEAFGLDASFFERVGRVICPTAHEACDRDLYDSGMNLAADTWFRASEERWGALVTEVIKPGLRVDMAVYDATRDAWAAQVKSAGGGEMSVREFTGLPFIKWNCAAKAVFAHLFQRLQTPGTRVKVLPFAKTSACLPSQFHLLDEIAEFWLPKGRGSGGYYYSDQVARLKLRNRALQRATSPFEIETLFFC</sequence>
<dbReference type="AlphaFoldDB" id="A0A1G5DL91"/>
<reference evidence="1 2" key="1">
    <citation type="submission" date="2016-10" db="EMBL/GenBank/DDBJ databases">
        <authorList>
            <person name="de Groot N.N."/>
        </authorList>
    </citation>
    <scope>NUCLEOTIDE SEQUENCE [LARGE SCALE GENOMIC DNA]</scope>
    <source>
        <strain evidence="1 2">AA1</strain>
    </source>
</reference>
<dbReference type="Pfam" id="PF20551">
    <property type="entry name" value="DUF6765"/>
    <property type="match status" value="1"/>
</dbReference>
<dbReference type="STRING" id="419481.SAMN05216233_104254"/>
<dbReference type="RefSeq" id="WP_092210088.1">
    <property type="nucleotide sequence ID" value="NZ_FMUX01000004.1"/>
</dbReference>
<organism evidence="1 2">
    <name type="scientific">Desulfoluna spongiiphila</name>
    <dbReference type="NCBI Taxonomy" id="419481"/>
    <lineage>
        <taxon>Bacteria</taxon>
        <taxon>Pseudomonadati</taxon>
        <taxon>Thermodesulfobacteriota</taxon>
        <taxon>Desulfobacteria</taxon>
        <taxon>Desulfobacterales</taxon>
        <taxon>Desulfolunaceae</taxon>
        <taxon>Desulfoluna</taxon>
    </lineage>
</organism>
<dbReference type="EMBL" id="FMUX01000004">
    <property type="protein sequence ID" value="SCY15414.1"/>
    <property type="molecule type" value="Genomic_DNA"/>
</dbReference>
<keyword evidence="2" id="KW-1185">Reference proteome</keyword>
<evidence type="ECO:0000313" key="1">
    <source>
        <dbReference type="EMBL" id="SCY15414.1"/>
    </source>
</evidence>